<organism evidence="1">
    <name type="scientific">Halomonas sp. H10-59</name>
    <dbReference type="NCBI Taxonomy" id="2950874"/>
    <lineage>
        <taxon>Bacteria</taxon>
        <taxon>Pseudomonadati</taxon>
        <taxon>Pseudomonadota</taxon>
        <taxon>Gammaproteobacteria</taxon>
        <taxon>Oceanospirillales</taxon>
        <taxon>Halomonadaceae</taxon>
        <taxon>Halomonas</taxon>
    </lineage>
</organism>
<reference evidence="1" key="1">
    <citation type="submission" date="2022-06" db="EMBL/GenBank/DDBJ databases">
        <title>A novel DMS-producing enzyme.</title>
        <authorList>
            <person name="Zhang Y."/>
        </authorList>
    </citation>
    <scope>NUCLEOTIDE SEQUENCE</scope>
    <source>
        <strain evidence="1">H10-59</strain>
    </source>
</reference>
<dbReference type="InterPro" id="IPR048374">
    <property type="entry name" value="YuA_Gp49-like"/>
</dbReference>
<name>A0AAU7KPM8_9GAMM</name>
<dbReference type="RefSeq" id="WP_348814323.1">
    <property type="nucleotide sequence ID" value="NZ_CP098828.1"/>
</dbReference>
<proteinExistence type="predicted"/>
<dbReference type="AlphaFoldDB" id="A0AAU7KPM8"/>
<dbReference type="Pfam" id="PF20788">
    <property type="entry name" value="YuA_Gp49"/>
    <property type="match status" value="1"/>
</dbReference>
<evidence type="ECO:0000313" key="1">
    <source>
        <dbReference type="EMBL" id="XBO73394.1"/>
    </source>
</evidence>
<dbReference type="EMBL" id="CP098828">
    <property type="protein sequence ID" value="XBO73394.1"/>
    <property type="molecule type" value="Genomic_DNA"/>
</dbReference>
<gene>
    <name evidence="1" type="ORF">NFG57_11110</name>
</gene>
<protein>
    <submittedName>
        <fullName evidence="1">Uncharacterized protein</fullName>
    </submittedName>
</protein>
<dbReference type="Gene3D" id="3.30.300.260">
    <property type="match status" value="1"/>
</dbReference>
<accession>A0AAU7KPM8</accession>
<sequence>MTFMTTVAGIPCRCRVTFYSPGAPMRTTGWGYGDCDPDESEEFEFDILDRRGFPAAWLERKLTDDDYDRLLEQHRRERGAWAA</sequence>